<evidence type="ECO:0000313" key="1">
    <source>
        <dbReference type="EMBL" id="PAE00565.1"/>
    </source>
</evidence>
<comment type="caution">
    <text evidence="1">The sequence shown here is derived from an EMBL/GenBank/DDBJ whole genome shotgun (WGS) entry which is preliminary data.</text>
</comment>
<protein>
    <submittedName>
        <fullName evidence="1">Uncharacterized protein</fullName>
    </submittedName>
</protein>
<accession>A0ABX4H0J8</accession>
<gene>
    <name evidence="1" type="ORF">CHH48_07295</name>
</gene>
<organism evidence="1 2">
    <name type="scientific">Terribacillus saccharophilus</name>
    <dbReference type="NCBI Taxonomy" id="361277"/>
    <lineage>
        <taxon>Bacteria</taxon>
        <taxon>Bacillati</taxon>
        <taxon>Bacillota</taxon>
        <taxon>Bacilli</taxon>
        <taxon>Bacillales</taxon>
        <taxon>Bacillaceae</taxon>
        <taxon>Terribacillus</taxon>
    </lineage>
</organism>
<dbReference type="RefSeq" id="WP_095218478.1">
    <property type="nucleotide sequence ID" value="NZ_NPBJ01000013.1"/>
</dbReference>
<dbReference type="Proteomes" id="UP000216852">
    <property type="component" value="Unassembled WGS sequence"/>
</dbReference>
<keyword evidence="2" id="KW-1185">Reference proteome</keyword>
<sequence>MTNNQVKVNRKFRNEFGQIVSNFAEGTLIDGGSLLMVVEGGEEITFYPATNIQDGTVTLEADCNELFALLFTTLDEKADMLAKVIGSGASLADFIRAGIKLTQQRIEGSAE</sequence>
<reference evidence="1 2" key="1">
    <citation type="submission" date="2017-07" db="EMBL/GenBank/DDBJ databases">
        <title>Isolation and whole genome analysis of endospore-forming bacteria from heroin.</title>
        <authorList>
            <person name="Kalinowski J."/>
            <person name="Ahrens B."/>
            <person name="Al-Dilaimi A."/>
            <person name="Winkler A."/>
            <person name="Wibberg D."/>
            <person name="Schleenbecker U."/>
            <person name="Ruckert C."/>
            <person name="Wolfel R."/>
            <person name="Grass G."/>
        </authorList>
    </citation>
    <scope>NUCLEOTIDE SEQUENCE [LARGE SCALE GENOMIC DNA]</scope>
    <source>
        <strain evidence="1 2">7517-1</strain>
    </source>
</reference>
<dbReference type="EMBL" id="NPBJ01000013">
    <property type="protein sequence ID" value="PAE00565.1"/>
    <property type="molecule type" value="Genomic_DNA"/>
</dbReference>
<name>A0ABX4H0J8_9BACI</name>
<proteinExistence type="predicted"/>
<evidence type="ECO:0000313" key="2">
    <source>
        <dbReference type="Proteomes" id="UP000216852"/>
    </source>
</evidence>